<dbReference type="RefSeq" id="WP_163803141.1">
    <property type="nucleotide sequence ID" value="NZ_AP022620.1"/>
</dbReference>
<dbReference type="InterPro" id="IPR049449">
    <property type="entry name" value="TesB_ACOT8-like_N"/>
</dbReference>
<dbReference type="InterPro" id="IPR042171">
    <property type="entry name" value="Acyl-CoA_hotdog"/>
</dbReference>
<keyword evidence="6" id="KW-1185">Reference proteome</keyword>
<comment type="similarity">
    <text evidence="1">Belongs to the C/M/P thioester hydrolase family.</text>
</comment>
<dbReference type="InterPro" id="IPR025652">
    <property type="entry name" value="TesB_C"/>
</dbReference>
<dbReference type="PANTHER" id="PTHR11066">
    <property type="entry name" value="ACYL-COA THIOESTERASE"/>
    <property type="match status" value="1"/>
</dbReference>
<sequence length="297" mass="31798">MAGTAAELIDLLTSRADGPDTYTASAEKLPAGPLFGGHVVGQALMSAARTVSDERLPHSVHCVFVASGRSELPIEYRVTRVGDSRAFSRRQVTASQAGADIFVMQASFHIGEDGLIHDREPPTAPDPDSCTPLTGSSADAERWPDMYRHWGAIDVRIAAQPPVLPRPTSTGQTPGAQVWLRTRETVAGPQVLHSAILACVSDMTLLGAALAPHGISHRHPGYRIASLDHCLWIHAPFHADRWMLYHQISPVAAAGRGFCRGEIYQAGRHVATVVQEGLIRPVAAAPRDNAPTRGIAS</sequence>
<organism evidence="5 6">
    <name type="scientific">Mycolicibacterium anyangense</name>
    <dbReference type="NCBI Taxonomy" id="1431246"/>
    <lineage>
        <taxon>Bacteria</taxon>
        <taxon>Bacillati</taxon>
        <taxon>Actinomycetota</taxon>
        <taxon>Actinomycetes</taxon>
        <taxon>Mycobacteriales</taxon>
        <taxon>Mycobacteriaceae</taxon>
        <taxon>Mycolicibacterium</taxon>
    </lineage>
</organism>
<proteinExistence type="inferred from homology"/>
<dbReference type="Proteomes" id="UP000467249">
    <property type="component" value="Chromosome"/>
</dbReference>
<feature type="domain" description="Acyl-CoA thioesterase-like N-terminal HotDog" evidence="4">
    <location>
        <begin position="32"/>
        <end position="109"/>
    </location>
</feature>
<evidence type="ECO:0000313" key="6">
    <source>
        <dbReference type="Proteomes" id="UP000467249"/>
    </source>
</evidence>
<name>A0A6N4W631_9MYCO</name>
<dbReference type="KEGG" id="many:MANY_08910"/>
<reference evidence="5 6" key="1">
    <citation type="journal article" date="2019" name="Emerg. Microbes Infect.">
        <title>Comprehensive subspecies identification of 175 nontuberculous mycobacteria species based on 7547 genomic profiles.</title>
        <authorList>
            <person name="Matsumoto Y."/>
            <person name="Kinjo T."/>
            <person name="Motooka D."/>
            <person name="Nabeya D."/>
            <person name="Jung N."/>
            <person name="Uechi K."/>
            <person name="Horii T."/>
            <person name="Iida T."/>
            <person name="Fujita J."/>
            <person name="Nakamura S."/>
        </authorList>
    </citation>
    <scope>NUCLEOTIDE SEQUENCE [LARGE SCALE GENOMIC DNA]</scope>
    <source>
        <strain evidence="5 6">JCM 30275</strain>
    </source>
</reference>
<dbReference type="CDD" id="cd03444">
    <property type="entry name" value="Thioesterase_II_repeat1"/>
    <property type="match status" value="1"/>
</dbReference>
<evidence type="ECO:0000256" key="1">
    <source>
        <dbReference type="ARBA" id="ARBA00006538"/>
    </source>
</evidence>
<accession>A0A6N4W631</accession>
<dbReference type="GO" id="GO:0009062">
    <property type="term" value="P:fatty acid catabolic process"/>
    <property type="evidence" value="ECO:0007669"/>
    <property type="project" value="TreeGrafter"/>
</dbReference>
<dbReference type="Pfam" id="PF02551">
    <property type="entry name" value="Acyl_CoA_thio"/>
    <property type="match status" value="1"/>
</dbReference>
<evidence type="ECO:0000259" key="3">
    <source>
        <dbReference type="Pfam" id="PF02551"/>
    </source>
</evidence>
<feature type="domain" description="Acyl-CoA thioesterase 2 C-terminal" evidence="3">
    <location>
        <begin position="168"/>
        <end position="278"/>
    </location>
</feature>
<dbReference type="Gene3D" id="2.40.160.210">
    <property type="entry name" value="Acyl-CoA thioesterase, double hotdog domain"/>
    <property type="match status" value="1"/>
</dbReference>
<dbReference type="InterPro" id="IPR003703">
    <property type="entry name" value="Acyl_CoA_thio"/>
</dbReference>
<dbReference type="AlphaFoldDB" id="A0A6N4W631"/>
<dbReference type="CDD" id="cd03445">
    <property type="entry name" value="Thioesterase_II_repeat2"/>
    <property type="match status" value="1"/>
</dbReference>
<dbReference type="PANTHER" id="PTHR11066:SF34">
    <property type="entry name" value="ACYL-COENZYME A THIOESTERASE 8"/>
    <property type="match status" value="1"/>
</dbReference>
<keyword evidence="2" id="KW-0378">Hydrolase</keyword>
<evidence type="ECO:0000256" key="2">
    <source>
        <dbReference type="ARBA" id="ARBA00022801"/>
    </source>
</evidence>
<dbReference type="InterPro" id="IPR029069">
    <property type="entry name" value="HotDog_dom_sf"/>
</dbReference>
<dbReference type="EMBL" id="AP022620">
    <property type="protein sequence ID" value="BBZ75554.1"/>
    <property type="molecule type" value="Genomic_DNA"/>
</dbReference>
<dbReference type="GO" id="GO:0006637">
    <property type="term" value="P:acyl-CoA metabolic process"/>
    <property type="evidence" value="ECO:0007669"/>
    <property type="project" value="InterPro"/>
</dbReference>
<evidence type="ECO:0000313" key="5">
    <source>
        <dbReference type="EMBL" id="BBZ75554.1"/>
    </source>
</evidence>
<gene>
    <name evidence="5" type="primary">tesB_2</name>
    <name evidence="5" type="ORF">MANY_08910</name>
</gene>
<dbReference type="Pfam" id="PF13622">
    <property type="entry name" value="4HBT_3"/>
    <property type="match status" value="1"/>
</dbReference>
<dbReference type="SUPFAM" id="SSF54637">
    <property type="entry name" value="Thioesterase/thiol ester dehydrase-isomerase"/>
    <property type="match status" value="2"/>
</dbReference>
<evidence type="ECO:0000259" key="4">
    <source>
        <dbReference type="Pfam" id="PF13622"/>
    </source>
</evidence>
<dbReference type="GO" id="GO:0047617">
    <property type="term" value="F:fatty acyl-CoA hydrolase activity"/>
    <property type="evidence" value="ECO:0007669"/>
    <property type="project" value="InterPro"/>
</dbReference>
<protein>
    <submittedName>
        <fullName evidence="5">Acyl-CoA thioesterase II</fullName>
    </submittedName>
</protein>